<dbReference type="Gene3D" id="1.10.10.10">
    <property type="entry name" value="Winged helix-like DNA-binding domain superfamily/Winged helix DNA-binding domain"/>
    <property type="match status" value="2"/>
</dbReference>
<organism evidence="9 10">
    <name type="scientific">Cryptococcus neoformans Tu259-1</name>
    <dbReference type="NCBI Taxonomy" id="1230072"/>
    <lineage>
        <taxon>Eukaryota</taxon>
        <taxon>Fungi</taxon>
        <taxon>Dikarya</taxon>
        <taxon>Basidiomycota</taxon>
        <taxon>Agaricomycotina</taxon>
        <taxon>Tremellomycetes</taxon>
        <taxon>Tremellales</taxon>
        <taxon>Cryptococcaceae</taxon>
        <taxon>Cryptococcus</taxon>
        <taxon>Cryptococcus neoformans species complex</taxon>
    </lineage>
</organism>
<feature type="region of interest" description="Disordered" evidence="7">
    <location>
        <begin position="1"/>
        <end position="80"/>
    </location>
</feature>
<comment type="caution">
    <text evidence="9">The sequence shown here is derived from an EMBL/GenBank/DDBJ whole genome shotgun (WGS) entry which is preliminary data.</text>
</comment>
<keyword evidence="3 6" id="KW-0238">DNA-binding</keyword>
<feature type="region of interest" description="Disordered" evidence="7">
    <location>
        <begin position="337"/>
        <end position="389"/>
    </location>
</feature>
<feature type="domain" description="Fork-head" evidence="8">
    <location>
        <begin position="224"/>
        <end position="301"/>
    </location>
</feature>
<evidence type="ECO:0000256" key="5">
    <source>
        <dbReference type="ARBA" id="ARBA00023242"/>
    </source>
</evidence>
<feature type="domain" description="Fork-head" evidence="8">
    <location>
        <begin position="79"/>
        <end position="184"/>
    </location>
</feature>
<dbReference type="GO" id="GO:0005634">
    <property type="term" value="C:nucleus"/>
    <property type="evidence" value="ECO:0007669"/>
    <property type="project" value="UniProtKB-SubCell"/>
</dbReference>
<dbReference type="PANTHER" id="PTHR45881:SF1">
    <property type="entry name" value="FORK HEAD PROTEIN HOMOLOG 2"/>
    <property type="match status" value="1"/>
</dbReference>
<dbReference type="GO" id="GO:0000981">
    <property type="term" value="F:DNA-binding transcription factor activity, RNA polymerase II-specific"/>
    <property type="evidence" value="ECO:0007669"/>
    <property type="project" value="TreeGrafter"/>
</dbReference>
<feature type="compositionally biased region" description="Low complexity" evidence="7">
    <location>
        <begin position="38"/>
        <end position="59"/>
    </location>
</feature>
<dbReference type="OrthoDB" id="5954824at2759"/>
<dbReference type="GO" id="GO:0000978">
    <property type="term" value="F:RNA polymerase II cis-regulatory region sequence-specific DNA binding"/>
    <property type="evidence" value="ECO:0007669"/>
    <property type="project" value="TreeGrafter"/>
</dbReference>
<dbReference type="CDD" id="cd00059">
    <property type="entry name" value="FH_FOX"/>
    <property type="match status" value="2"/>
</dbReference>
<evidence type="ECO:0000256" key="2">
    <source>
        <dbReference type="ARBA" id="ARBA00023015"/>
    </source>
</evidence>
<evidence type="ECO:0000256" key="3">
    <source>
        <dbReference type="ARBA" id="ARBA00023125"/>
    </source>
</evidence>
<dbReference type="Proteomes" id="UP000199727">
    <property type="component" value="Unassembled WGS sequence"/>
</dbReference>
<keyword evidence="2" id="KW-0805">Transcription regulation</keyword>
<proteinExistence type="predicted"/>
<dbReference type="SMART" id="SM00339">
    <property type="entry name" value="FH"/>
    <property type="match status" value="2"/>
</dbReference>
<evidence type="ECO:0000256" key="1">
    <source>
        <dbReference type="ARBA" id="ARBA00004123"/>
    </source>
</evidence>
<sequence length="597" mass="66755">MEAQRVAHPQSIGVSRPRYPGLPLLRMKPSSPQRNDSWDLYSSGSLSSSRASTPPSASSFHAPDPGVEGIPDGPRPLTRPQAPLAFLMGQAILSSSRGGLSLGHIYRWIETAYPFFAADTAGWRNSVRHTLSTNKVFEKTDRTTDYPSGKGGIWTIKKGEEWRWDGVETFTRTFQADSERVKSRNRTPSQTSEASTSSAAVIEPHYGPEPGTEGIPEGPRPFTRPQAPLAFLMGQAILSSSFGGLSLEHIYRWIETAYPFFATDTAGWRNSVRHTLSIHKMFAKVERTDKYPRGKGCIWTIVKGEECHWGENETFTKNFPPGHPHYAICRQTVWDKERKGEGKKGGKRKKRLSDEVSELNSVPESGLTTPIESISPKVRSPHPLSNVPLPTDVPPVMTMYEKRPSLPPLRSFSGPTLPPFSSFNLQSDSSIKGAHRRSESLHSLHLRKYSSEFELPPIKRFRVSETLPSIDSPAFSGSNNIRPTLPPIRDHLTRDQISASGAVASPPPYLPPITLDADVAPLYERTSLYPQKQTSYERYSSSLDDDTPNDGNQYNKFDAAFRRANERLEVVEVDGRGEVREDMGRRKPWNGFRFWVP</sequence>
<feature type="compositionally biased region" description="Polar residues" evidence="7">
    <location>
        <begin position="358"/>
        <end position="372"/>
    </location>
</feature>
<accession>A0A854QAK2</accession>
<dbReference type="AlphaFoldDB" id="A0A854QAK2"/>
<gene>
    <name evidence="9" type="ORF">C361_04768</name>
</gene>
<feature type="region of interest" description="Disordered" evidence="7">
    <location>
        <begin position="176"/>
        <end position="223"/>
    </location>
</feature>
<dbReference type="PROSITE" id="PS50039">
    <property type="entry name" value="FORK_HEAD_3"/>
    <property type="match status" value="2"/>
</dbReference>
<evidence type="ECO:0000259" key="8">
    <source>
        <dbReference type="PROSITE" id="PS50039"/>
    </source>
</evidence>
<dbReference type="SUPFAM" id="SSF46785">
    <property type="entry name" value="Winged helix' DNA-binding domain"/>
    <property type="match status" value="2"/>
</dbReference>
<dbReference type="FunFam" id="1.10.10.10:FF:000482">
    <property type="entry name" value="Unplaced genomic scaffold supercont1.3, whole genome shotgun sequence"/>
    <property type="match status" value="1"/>
</dbReference>
<feature type="DNA-binding region" description="Fork-head" evidence="6">
    <location>
        <begin position="224"/>
        <end position="301"/>
    </location>
</feature>
<reference evidence="9 10" key="1">
    <citation type="submission" date="2017-06" db="EMBL/GenBank/DDBJ databases">
        <title>Global population genomics of the pathogenic fungus Cryptococcus neoformans var. grubii.</title>
        <authorList>
            <person name="Cuomo C."/>
            <person name="Litvintseva A."/>
            <person name="Chen Y."/>
            <person name="Young S."/>
            <person name="Zeng Q."/>
            <person name="Chapman S."/>
            <person name="Gujja S."/>
            <person name="Saif S."/>
            <person name="Birren B."/>
        </authorList>
    </citation>
    <scope>NUCLEOTIDE SEQUENCE [LARGE SCALE GENOMIC DNA]</scope>
    <source>
        <strain evidence="9 10">Tu259-1</strain>
    </source>
</reference>
<evidence type="ECO:0000313" key="10">
    <source>
        <dbReference type="Proteomes" id="UP000199727"/>
    </source>
</evidence>
<dbReference type="InterPro" id="IPR030456">
    <property type="entry name" value="TF_fork_head_CS_2"/>
</dbReference>
<evidence type="ECO:0000256" key="7">
    <source>
        <dbReference type="SAM" id="MobiDB-lite"/>
    </source>
</evidence>
<evidence type="ECO:0000313" key="9">
    <source>
        <dbReference type="EMBL" id="OXG17773.1"/>
    </source>
</evidence>
<dbReference type="PANTHER" id="PTHR45881">
    <property type="entry name" value="CHECKPOINT SUPPRESSOR 1-LIKE, ISOFORM A-RELATED"/>
    <property type="match status" value="1"/>
</dbReference>
<protein>
    <submittedName>
        <fullName evidence="9">Forkhead domain-containing protein</fullName>
    </submittedName>
</protein>
<feature type="compositionally biased region" description="Low complexity" evidence="7">
    <location>
        <begin position="187"/>
        <end position="200"/>
    </location>
</feature>
<feature type="compositionally biased region" description="Low complexity" evidence="7">
    <location>
        <begin position="208"/>
        <end position="217"/>
    </location>
</feature>
<feature type="region of interest" description="Disordered" evidence="7">
    <location>
        <begin position="534"/>
        <end position="554"/>
    </location>
</feature>
<dbReference type="EMBL" id="AMKT01000059">
    <property type="protein sequence ID" value="OXG17773.1"/>
    <property type="molecule type" value="Genomic_DNA"/>
</dbReference>
<keyword evidence="5 6" id="KW-0539">Nucleus</keyword>
<dbReference type="PROSITE" id="PS00658">
    <property type="entry name" value="FORK_HEAD_2"/>
    <property type="match status" value="2"/>
</dbReference>
<keyword evidence="4" id="KW-0804">Transcription</keyword>
<dbReference type="InterPro" id="IPR001766">
    <property type="entry name" value="Fork_head_dom"/>
</dbReference>
<dbReference type="InterPro" id="IPR036388">
    <property type="entry name" value="WH-like_DNA-bd_sf"/>
</dbReference>
<evidence type="ECO:0000256" key="6">
    <source>
        <dbReference type="PROSITE-ProRule" id="PRU00089"/>
    </source>
</evidence>
<dbReference type="InterPro" id="IPR036390">
    <property type="entry name" value="WH_DNA-bd_sf"/>
</dbReference>
<evidence type="ECO:0000256" key="4">
    <source>
        <dbReference type="ARBA" id="ARBA00023163"/>
    </source>
</evidence>
<dbReference type="PRINTS" id="PR00053">
    <property type="entry name" value="FORKHEAD"/>
</dbReference>
<name>A0A854QAK2_CRYNE</name>
<dbReference type="Pfam" id="PF00250">
    <property type="entry name" value="Forkhead"/>
    <property type="match status" value="2"/>
</dbReference>
<comment type="subcellular location">
    <subcellularLocation>
        <location evidence="1 6">Nucleus</location>
    </subcellularLocation>
</comment>
<feature type="DNA-binding region" description="Fork-head" evidence="6">
    <location>
        <begin position="79"/>
        <end position="184"/>
    </location>
</feature>